<comment type="caution">
    <text evidence="2">The sequence shown here is derived from an EMBL/GenBank/DDBJ whole genome shotgun (WGS) entry which is preliminary data.</text>
</comment>
<dbReference type="Proteomes" id="UP000028828">
    <property type="component" value="Unassembled WGS sequence"/>
</dbReference>
<reference evidence="2 3" key="1">
    <citation type="submission" date="2014-03" db="EMBL/GenBank/DDBJ databases">
        <authorList>
            <person name="Sibley D."/>
            <person name="Venepally P."/>
            <person name="Karamycheva S."/>
            <person name="Hadjithomas M."/>
            <person name="Khan A."/>
            <person name="Brunk B."/>
            <person name="Roos D."/>
            <person name="Caler E."/>
            <person name="Lorenzi H."/>
        </authorList>
    </citation>
    <scope>NUCLEOTIDE SEQUENCE [LARGE SCALE GENOMIC DNA]</scope>
    <source>
        <strain evidence="3">p89</strain>
    </source>
</reference>
<protein>
    <submittedName>
        <fullName evidence="2">SAG-related sequence SRS49B</fullName>
    </submittedName>
</protein>
<dbReference type="InterPro" id="IPR036755">
    <property type="entry name" value="SRS_dom_sf"/>
</dbReference>
<dbReference type="VEuPathDB" id="ToxoDB:TGP89_207140"/>
<dbReference type="Gene3D" id="2.60.40.1320">
    <property type="entry name" value="SRS domain"/>
    <property type="match status" value="2"/>
</dbReference>
<dbReference type="AlphaFoldDB" id="A0A086J6V5"/>
<dbReference type="SUPFAM" id="SSF74877">
    <property type="entry name" value="Major surface antigen p30, SAG1"/>
    <property type="match status" value="2"/>
</dbReference>
<feature type="domain" description="SRS" evidence="1">
    <location>
        <begin position="66"/>
        <end position="188"/>
    </location>
</feature>
<evidence type="ECO:0000259" key="1">
    <source>
        <dbReference type="Pfam" id="PF04092"/>
    </source>
</evidence>
<dbReference type="GO" id="GO:0016020">
    <property type="term" value="C:membrane"/>
    <property type="evidence" value="ECO:0007669"/>
    <property type="project" value="InterPro"/>
</dbReference>
<accession>A0A086J6V5</accession>
<feature type="domain" description="SRS" evidence="1">
    <location>
        <begin position="203"/>
        <end position="324"/>
    </location>
</feature>
<dbReference type="Pfam" id="PF04092">
    <property type="entry name" value="SAG"/>
    <property type="match status" value="2"/>
</dbReference>
<evidence type="ECO:0000313" key="3">
    <source>
        <dbReference type="Proteomes" id="UP000028828"/>
    </source>
</evidence>
<dbReference type="OrthoDB" id="10452673at2759"/>
<evidence type="ECO:0000313" key="2">
    <source>
        <dbReference type="EMBL" id="KFG27873.1"/>
    </source>
</evidence>
<sequence length="367" mass="38621">MATAHSTVANRYSTFRPALFQGIRSDHSPFSVLRSCRCLPLYLFVLFACNFVQHSHGDSVPQQPVPTCSPSASPLSLNLTTTKNVVKFKCGEGLELHKKPTEDGKLCGNTACTKEIDASAFTFTPQSQRAKNNSTPDTEYSLGVKGNLPTTPLTVYFSCDPKSAAGSRGSAPVEASESNKPCVVQVSVFSQNPTPVPDANKCKDGQVALAITSTTKSVTFGCNESATLEPRLFEHVFIEEQSQSGHAAATPEEKEVVLQALVPSSSLVENAADTTAATVGYTLSCPNLPSSAQAFFYKCVPPKLPSGGGGRTGTPEGCKVLISVEKRPDSDATATPAPSGGEQGIVLSSSFMIVSISLVTTATGKLF</sequence>
<gene>
    <name evidence="2" type="ORF">TGP89_207140</name>
</gene>
<organism evidence="2 3">
    <name type="scientific">Toxoplasma gondii p89</name>
    <dbReference type="NCBI Taxonomy" id="943119"/>
    <lineage>
        <taxon>Eukaryota</taxon>
        <taxon>Sar</taxon>
        <taxon>Alveolata</taxon>
        <taxon>Apicomplexa</taxon>
        <taxon>Conoidasida</taxon>
        <taxon>Coccidia</taxon>
        <taxon>Eucoccidiorida</taxon>
        <taxon>Eimeriorina</taxon>
        <taxon>Sarcocystidae</taxon>
        <taxon>Toxoplasma</taxon>
    </lineage>
</organism>
<dbReference type="EMBL" id="AEYI02002549">
    <property type="protein sequence ID" value="KFG27873.1"/>
    <property type="molecule type" value="Genomic_DNA"/>
</dbReference>
<name>A0A086J6V5_TOXGO</name>
<dbReference type="InterPro" id="IPR007226">
    <property type="entry name" value="SRS_dom"/>
</dbReference>
<proteinExistence type="predicted"/>